<gene>
    <name evidence="14" type="ORF">OVA965_LOCUS38932</name>
    <name evidence="15" type="ORF">TMI583_LOCUS40170</name>
</gene>
<keyword evidence="5 12" id="KW-0812">Transmembrane</keyword>
<dbReference type="PANTHER" id="PTHR45628:SF1">
    <property type="entry name" value="VOLTAGE-DEPENDENT CALCIUM CHANNEL TYPE D SUBUNIT ALPHA-1"/>
    <property type="match status" value="1"/>
</dbReference>
<evidence type="ECO:0000259" key="13">
    <source>
        <dbReference type="Pfam" id="PF00520"/>
    </source>
</evidence>
<dbReference type="Gene3D" id="1.20.120.350">
    <property type="entry name" value="Voltage-gated potassium channels. Chain C"/>
    <property type="match status" value="1"/>
</dbReference>
<evidence type="ECO:0000256" key="1">
    <source>
        <dbReference type="ARBA" id="ARBA00004141"/>
    </source>
</evidence>
<feature type="transmembrane region" description="Helical" evidence="12">
    <location>
        <begin position="234"/>
        <end position="251"/>
    </location>
</feature>
<feature type="transmembrane region" description="Helical" evidence="12">
    <location>
        <begin position="94"/>
        <end position="121"/>
    </location>
</feature>
<evidence type="ECO:0000256" key="4">
    <source>
        <dbReference type="ARBA" id="ARBA00022673"/>
    </source>
</evidence>
<dbReference type="Gene3D" id="1.10.287.70">
    <property type="match status" value="1"/>
</dbReference>
<organism evidence="15 16">
    <name type="scientific">Didymodactylos carnosus</name>
    <dbReference type="NCBI Taxonomy" id="1234261"/>
    <lineage>
        <taxon>Eukaryota</taxon>
        <taxon>Metazoa</taxon>
        <taxon>Spiralia</taxon>
        <taxon>Gnathifera</taxon>
        <taxon>Rotifera</taxon>
        <taxon>Eurotatoria</taxon>
        <taxon>Bdelloidea</taxon>
        <taxon>Philodinida</taxon>
        <taxon>Philodinidae</taxon>
        <taxon>Didymodactylos</taxon>
    </lineage>
</organism>
<comment type="subcellular location">
    <subcellularLocation>
        <location evidence="1">Membrane</location>
        <topology evidence="1">Multi-pass membrane protein</topology>
    </subcellularLocation>
</comment>
<dbReference type="SUPFAM" id="SSF81324">
    <property type="entry name" value="Voltage-gated potassium channels"/>
    <property type="match status" value="2"/>
</dbReference>
<keyword evidence="4" id="KW-0107">Calcium channel</keyword>
<dbReference type="InterPro" id="IPR005821">
    <property type="entry name" value="Ion_trans_dom"/>
</dbReference>
<evidence type="ECO:0000313" key="16">
    <source>
        <dbReference type="Proteomes" id="UP000682733"/>
    </source>
</evidence>
<feature type="domain" description="Ion transport" evidence="13">
    <location>
        <begin position="33"/>
        <end position="128"/>
    </location>
</feature>
<evidence type="ECO:0000256" key="9">
    <source>
        <dbReference type="ARBA" id="ARBA00023065"/>
    </source>
</evidence>
<keyword evidence="7" id="KW-0851">Voltage-gated channel</keyword>
<accession>A0A8S2UEX9</accession>
<name>A0A8S2UEX9_9BILA</name>
<evidence type="ECO:0000256" key="11">
    <source>
        <dbReference type="ARBA" id="ARBA00023303"/>
    </source>
</evidence>
<evidence type="ECO:0000256" key="3">
    <source>
        <dbReference type="ARBA" id="ARBA00022568"/>
    </source>
</evidence>
<proteinExistence type="predicted"/>
<dbReference type="InterPro" id="IPR027359">
    <property type="entry name" value="Volt_channel_dom_sf"/>
</dbReference>
<dbReference type="Proteomes" id="UP000682733">
    <property type="component" value="Unassembled WGS sequence"/>
</dbReference>
<evidence type="ECO:0000256" key="8">
    <source>
        <dbReference type="ARBA" id="ARBA00022989"/>
    </source>
</evidence>
<keyword evidence="9" id="KW-0406">Ion transport</keyword>
<keyword evidence="2" id="KW-0813">Transport</keyword>
<keyword evidence="6" id="KW-0106">Calcium</keyword>
<feature type="transmembrane region" description="Helical" evidence="12">
    <location>
        <begin position="197"/>
        <end position="222"/>
    </location>
</feature>
<evidence type="ECO:0000256" key="7">
    <source>
        <dbReference type="ARBA" id="ARBA00022882"/>
    </source>
</evidence>
<dbReference type="Proteomes" id="UP000677228">
    <property type="component" value="Unassembled WGS sequence"/>
</dbReference>
<dbReference type="InterPro" id="IPR050599">
    <property type="entry name" value="VDCC_alpha-1_subunit"/>
</dbReference>
<keyword evidence="3" id="KW-0109">Calcium transport</keyword>
<comment type="caution">
    <text evidence="15">The sequence shown here is derived from an EMBL/GenBank/DDBJ whole genome shotgun (WGS) entry which is preliminary data.</text>
</comment>
<sequence length="314" mass="37064">MRNFFLSTKKGTFHSCSDELITNELNCKGEYLSEKNGRIQKYDRKWEYTSKFNFDNLPQALLTLFTVATLEGWSKIYHTAIATNHLFYNYRSVVVIYFVTYIVITAFFTVNIFVGFVIVTFQNESEQEYENCGLNKNQRHCIEFALKARPVKLYKPTNLIQLKIWSFVTLRAFEYTICILVMLNTIVLVVRHYKEPIAFAFTLNILNFIFIVLFTLELVLRLVSLRLRSKNDGITVNLFLLFYILRVVKLLRINERIYTMLWTFIKSLRSKKPFRQKTIRHSEMSCDVSPRLCTVENLTIAETSDDFSPQRIVF</sequence>
<evidence type="ECO:0000313" key="15">
    <source>
        <dbReference type="EMBL" id="CAF4332882.1"/>
    </source>
</evidence>
<dbReference type="GO" id="GO:0098703">
    <property type="term" value="P:calcium ion import across plasma membrane"/>
    <property type="evidence" value="ECO:0007669"/>
    <property type="project" value="TreeGrafter"/>
</dbReference>
<feature type="domain" description="Ion transport" evidence="13">
    <location>
        <begin position="171"/>
        <end position="227"/>
    </location>
</feature>
<keyword evidence="11" id="KW-0407">Ion channel</keyword>
<dbReference type="GO" id="GO:0005891">
    <property type="term" value="C:voltage-gated calcium channel complex"/>
    <property type="evidence" value="ECO:0007669"/>
    <property type="project" value="TreeGrafter"/>
</dbReference>
<dbReference type="EMBL" id="CAJNOK010039324">
    <property type="protein sequence ID" value="CAF1544097.1"/>
    <property type="molecule type" value="Genomic_DNA"/>
</dbReference>
<dbReference type="EMBL" id="CAJOBA010061695">
    <property type="protein sequence ID" value="CAF4332882.1"/>
    <property type="molecule type" value="Genomic_DNA"/>
</dbReference>
<evidence type="ECO:0000256" key="5">
    <source>
        <dbReference type="ARBA" id="ARBA00022692"/>
    </source>
</evidence>
<evidence type="ECO:0000256" key="6">
    <source>
        <dbReference type="ARBA" id="ARBA00022837"/>
    </source>
</evidence>
<evidence type="ECO:0000256" key="2">
    <source>
        <dbReference type="ARBA" id="ARBA00022448"/>
    </source>
</evidence>
<evidence type="ECO:0000256" key="10">
    <source>
        <dbReference type="ARBA" id="ARBA00023136"/>
    </source>
</evidence>
<dbReference type="Pfam" id="PF00520">
    <property type="entry name" value="Ion_trans"/>
    <property type="match status" value="2"/>
</dbReference>
<dbReference type="AlphaFoldDB" id="A0A8S2UEX9"/>
<feature type="transmembrane region" description="Helical" evidence="12">
    <location>
        <begin position="172"/>
        <end position="190"/>
    </location>
</feature>
<dbReference type="GO" id="GO:0008331">
    <property type="term" value="F:high voltage-gated calcium channel activity"/>
    <property type="evidence" value="ECO:0007669"/>
    <property type="project" value="TreeGrafter"/>
</dbReference>
<evidence type="ECO:0000256" key="12">
    <source>
        <dbReference type="SAM" id="Phobius"/>
    </source>
</evidence>
<protein>
    <recommendedName>
        <fullName evidence="13">Ion transport domain-containing protein</fullName>
    </recommendedName>
</protein>
<reference evidence="15" key="1">
    <citation type="submission" date="2021-02" db="EMBL/GenBank/DDBJ databases">
        <authorList>
            <person name="Nowell W R."/>
        </authorList>
    </citation>
    <scope>NUCLEOTIDE SEQUENCE</scope>
</reference>
<keyword evidence="8 12" id="KW-1133">Transmembrane helix</keyword>
<evidence type="ECO:0000313" key="14">
    <source>
        <dbReference type="EMBL" id="CAF1544097.1"/>
    </source>
</evidence>
<dbReference type="PANTHER" id="PTHR45628">
    <property type="entry name" value="VOLTAGE-DEPENDENT CALCIUM CHANNEL TYPE A SUBUNIT ALPHA-1"/>
    <property type="match status" value="1"/>
</dbReference>
<keyword evidence="10 12" id="KW-0472">Membrane</keyword>